<accession>A0A8H3FH41</accession>
<evidence type="ECO:0000313" key="2">
    <source>
        <dbReference type="Proteomes" id="UP000664169"/>
    </source>
</evidence>
<organism evidence="1 2">
    <name type="scientific">Gomphillus americanus</name>
    <dbReference type="NCBI Taxonomy" id="1940652"/>
    <lineage>
        <taxon>Eukaryota</taxon>
        <taxon>Fungi</taxon>
        <taxon>Dikarya</taxon>
        <taxon>Ascomycota</taxon>
        <taxon>Pezizomycotina</taxon>
        <taxon>Lecanoromycetes</taxon>
        <taxon>OSLEUM clade</taxon>
        <taxon>Ostropomycetidae</taxon>
        <taxon>Ostropales</taxon>
        <taxon>Graphidaceae</taxon>
        <taxon>Gomphilloideae</taxon>
        <taxon>Gomphillus</taxon>
    </lineage>
</organism>
<keyword evidence="2" id="KW-1185">Reference proteome</keyword>
<dbReference type="Proteomes" id="UP000664169">
    <property type="component" value="Unassembled WGS sequence"/>
</dbReference>
<proteinExistence type="predicted"/>
<dbReference type="AlphaFoldDB" id="A0A8H3FH41"/>
<gene>
    <name evidence="1" type="ORF">GOMPHAMPRED_003652</name>
</gene>
<dbReference type="EMBL" id="CAJPDQ010000021">
    <property type="protein sequence ID" value="CAF9924484.1"/>
    <property type="molecule type" value="Genomic_DNA"/>
</dbReference>
<name>A0A8H3FH41_9LECA</name>
<sequence>MDGPESPSMAYSNGNMPNAFQTVDPIGIPTTFAQFGPGYLTPSIQMGEPGFMDENMGFPFHDAAGDKYLTSSDHGSRTSLSSSSNDSARIVLTKSHASLQNLDWQLTQAQSNNGFMSETHQKLFTRLLHECHQMQMKNETLLSTSLTGDGTSATKAVLQSTILSIDTICHSILEVAGNNVKEAVALATLSDSKLMSVTMAATFTVLEICEVLAANSTSSSQGPDYTLMWKRLDLNLTQVRVALQRMLQIGGPFSTVIRQAITRAKVLDNRIKSTVQEGYSDWEDGL</sequence>
<dbReference type="OrthoDB" id="4337564at2759"/>
<comment type="caution">
    <text evidence="1">The sequence shown here is derived from an EMBL/GenBank/DDBJ whole genome shotgun (WGS) entry which is preliminary data.</text>
</comment>
<reference evidence="1" key="1">
    <citation type="submission" date="2021-03" db="EMBL/GenBank/DDBJ databases">
        <authorList>
            <person name="Tagirdzhanova G."/>
        </authorList>
    </citation>
    <scope>NUCLEOTIDE SEQUENCE</scope>
</reference>
<protein>
    <submittedName>
        <fullName evidence="1">Uncharacterized protein</fullName>
    </submittedName>
</protein>
<evidence type="ECO:0000313" key="1">
    <source>
        <dbReference type="EMBL" id="CAF9924484.1"/>
    </source>
</evidence>